<comment type="caution">
    <text evidence="4">The sequence shown here is derived from an EMBL/GenBank/DDBJ whole genome shotgun (WGS) entry which is preliminary data.</text>
</comment>
<comment type="similarity">
    <text evidence="1">Belongs to the mycobacterial PPE family.</text>
</comment>
<dbReference type="InterPro" id="IPR022171">
    <property type="entry name" value="PPE_C"/>
</dbReference>
<proteinExistence type="inferred from homology"/>
<dbReference type="Pfam" id="PF12484">
    <property type="entry name" value="PPE-SVP"/>
    <property type="match status" value="1"/>
</dbReference>
<evidence type="ECO:0000313" key="5">
    <source>
        <dbReference type="Proteomes" id="UP000192320"/>
    </source>
</evidence>
<organism evidence="4 5">
    <name type="scientific">Mycolicibacter minnesotensis</name>
    <dbReference type="NCBI Taxonomy" id="1118379"/>
    <lineage>
        <taxon>Bacteria</taxon>
        <taxon>Bacillati</taxon>
        <taxon>Actinomycetota</taxon>
        <taxon>Actinomycetes</taxon>
        <taxon>Mycobacteriales</taxon>
        <taxon>Mycobacteriaceae</taxon>
        <taxon>Mycolicibacter</taxon>
    </lineage>
</organism>
<evidence type="ECO:0000313" key="4">
    <source>
        <dbReference type="EMBL" id="ORB03827.1"/>
    </source>
</evidence>
<dbReference type="Gene3D" id="1.20.1260.20">
    <property type="entry name" value="PPE superfamily"/>
    <property type="match status" value="1"/>
</dbReference>
<dbReference type="PANTHER" id="PTHR46766">
    <property type="entry name" value="GLUTAMINE-RICH PROTEIN 2"/>
    <property type="match status" value="1"/>
</dbReference>
<dbReference type="EMBL" id="MVHZ01000002">
    <property type="protein sequence ID" value="ORB03827.1"/>
    <property type="molecule type" value="Genomic_DNA"/>
</dbReference>
<keyword evidence="5" id="KW-1185">Reference proteome</keyword>
<dbReference type="SUPFAM" id="SSF140459">
    <property type="entry name" value="PE/PPE dimer-like"/>
    <property type="match status" value="1"/>
</dbReference>
<evidence type="ECO:0000259" key="3">
    <source>
        <dbReference type="Pfam" id="PF12484"/>
    </source>
</evidence>
<reference evidence="4 5" key="1">
    <citation type="submission" date="2017-02" db="EMBL/GenBank/DDBJ databases">
        <title>The new phylogeny of genus Mycobacterium.</title>
        <authorList>
            <person name="Tortoli E."/>
            <person name="Trovato A."/>
            <person name="Cirillo D.M."/>
        </authorList>
    </citation>
    <scope>NUCLEOTIDE SEQUENCE [LARGE SCALE GENOMIC DNA]</scope>
    <source>
        <strain evidence="4 5">DSM 45633</strain>
    </source>
</reference>
<evidence type="ECO:0008006" key="6">
    <source>
        <dbReference type="Google" id="ProtNLM"/>
    </source>
</evidence>
<gene>
    <name evidence="4" type="ORF">BST33_02510</name>
</gene>
<dbReference type="FunFam" id="1.20.1260.20:FF:000001">
    <property type="entry name" value="PPE family protein PPE41"/>
    <property type="match status" value="1"/>
</dbReference>
<evidence type="ECO:0000259" key="2">
    <source>
        <dbReference type="Pfam" id="PF00823"/>
    </source>
</evidence>
<sequence>MQSFVTRRNVQMGAQGWLVDFGALPPEINSGRIYSGPGSAPMFAVANAWDGLAGELHSAAASYETVISDLTSAGWHGPSSESMAAAAGPYAAWLAATAAQAERTALQANSAAGAYEAAFAATVPPPVIVDNRILTASLIATNILGQNAAAIAAAEAHYAQMWAQDAAAMYGYAGASAAATQLGVFASPPTTTDGDGLSAQPNSVASAAGSAVATTAQSLIAGAAAPTSAGGELAEILATLTNLINTIAGPYTPIGVAGLLKSWWQVAISIPNLGTGIQSLGPFLTPKIPTGLLAPLLSSELLTTSFTHLATPTAALGRAGLIGSLSVPQNWAAAVPAIRSVTTALDAGAVAAGPALAGEAQSAMFGEMALSSVVGRALGGGATAAIAGPAAAGTQTSGRAAGRPVSRVLAGGPGRLTSAEVAEEIATTSTVIVIPPNRK</sequence>
<protein>
    <recommendedName>
        <fullName evidence="6">PPE family protein</fullName>
    </recommendedName>
</protein>
<accession>A0AA91M8I6</accession>
<evidence type="ECO:0000256" key="1">
    <source>
        <dbReference type="ARBA" id="ARBA00010652"/>
    </source>
</evidence>
<name>A0AA91M8I6_9MYCO</name>
<dbReference type="Proteomes" id="UP000192320">
    <property type="component" value="Unassembled WGS sequence"/>
</dbReference>
<dbReference type="PANTHER" id="PTHR46766:SF1">
    <property type="entry name" value="GLUTAMINE-RICH PROTEIN 2"/>
    <property type="match status" value="1"/>
</dbReference>
<dbReference type="InterPro" id="IPR000030">
    <property type="entry name" value="PPE_dom"/>
</dbReference>
<feature type="domain" description="PPE family C-terminal" evidence="3">
    <location>
        <begin position="313"/>
        <end position="381"/>
    </location>
</feature>
<dbReference type="GO" id="GO:0052572">
    <property type="term" value="P:response to host immune response"/>
    <property type="evidence" value="ECO:0007669"/>
    <property type="project" value="TreeGrafter"/>
</dbReference>
<dbReference type="InterPro" id="IPR038332">
    <property type="entry name" value="PPE_sf"/>
</dbReference>
<dbReference type="Pfam" id="PF00823">
    <property type="entry name" value="PPE"/>
    <property type="match status" value="1"/>
</dbReference>
<dbReference type="AlphaFoldDB" id="A0AA91M8I6"/>
<feature type="domain" description="PPE" evidence="2">
    <location>
        <begin position="20"/>
        <end position="182"/>
    </location>
</feature>